<dbReference type="Gene3D" id="1.10.10.10">
    <property type="entry name" value="Winged helix-like DNA-binding domain superfamily/Winged helix DNA-binding domain"/>
    <property type="match status" value="1"/>
</dbReference>
<name>A0ABS6L518_9GAMM</name>
<evidence type="ECO:0008006" key="3">
    <source>
        <dbReference type="Google" id="ProtNLM"/>
    </source>
</evidence>
<reference evidence="1 2" key="1">
    <citation type="submission" date="2021-03" db="EMBL/GenBank/DDBJ databases">
        <title>Five novel Rahnella species.</title>
        <authorList>
            <person name="Brady C."/>
            <person name="Asselin J."/>
            <person name="Beer S."/>
            <person name="Bruberg M.B."/>
            <person name="Crampton B."/>
            <person name="Venter S."/>
            <person name="Arnold D."/>
            <person name="Denman S."/>
        </authorList>
    </citation>
    <scope>NUCLEOTIDE SEQUENCE [LARGE SCALE GENOMIC DNA]</scope>
    <source>
        <strain evidence="1 2">L72c</strain>
    </source>
</reference>
<accession>A0ABS6L518</accession>
<dbReference type="EMBL" id="JAFMOU010000071">
    <property type="protein sequence ID" value="MBU9836864.1"/>
    <property type="molecule type" value="Genomic_DNA"/>
</dbReference>
<evidence type="ECO:0000313" key="1">
    <source>
        <dbReference type="EMBL" id="MBU9836864.1"/>
    </source>
</evidence>
<protein>
    <recommendedName>
        <fullName evidence="3">MarR family transcriptional regulator</fullName>
    </recommendedName>
</protein>
<comment type="caution">
    <text evidence="1">The sequence shown here is derived from an EMBL/GenBank/DDBJ whole genome shotgun (WGS) entry which is preliminary data.</text>
</comment>
<organism evidence="1 2">
    <name type="scientific">Rahnella perminowiae</name>
    <dbReference type="NCBI Taxonomy" id="2816244"/>
    <lineage>
        <taxon>Bacteria</taxon>
        <taxon>Pseudomonadati</taxon>
        <taxon>Pseudomonadota</taxon>
        <taxon>Gammaproteobacteria</taxon>
        <taxon>Enterobacterales</taxon>
        <taxon>Yersiniaceae</taxon>
        <taxon>Rahnella</taxon>
    </lineage>
</organism>
<dbReference type="InterPro" id="IPR036390">
    <property type="entry name" value="WH_DNA-bd_sf"/>
</dbReference>
<dbReference type="SUPFAM" id="SSF46785">
    <property type="entry name" value="Winged helix' DNA-binding domain"/>
    <property type="match status" value="1"/>
</dbReference>
<dbReference type="InterPro" id="IPR036388">
    <property type="entry name" value="WH-like_DNA-bd_sf"/>
</dbReference>
<gene>
    <name evidence="1" type="ORF">J1786_18870</name>
</gene>
<dbReference type="RefSeq" id="WP_129952268.1">
    <property type="nucleotide sequence ID" value="NZ_JAFMOS010000252.1"/>
</dbReference>
<proteinExistence type="predicted"/>
<evidence type="ECO:0000313" key="2">
    <source>
        <dbReference type="Proteomes" id="UP000699865"/>
    </source>
</evidence>
<keyword evidence="2" id="KW-1185">Reference proteome</keyword>
<dbReference type="Proteomes" id="UP000699865">
    <property type="component" value="Unassembled WGS sequence"/>
</dbReference>
<sequence length="91" mass="10171">MMTKAEQDILKVLMADEKKWTWMTLDRMLSIRGLGGVGQVPRYVAKLAEDGMINIVEGNKPAMPFYVITPKGRAIVERLISQSDDSVSQSD</sequence>